<name>A0ABD0LFS4_9CAEN</name>
<sequence length="63" mass="6755">VFRVLVLLAEVRSSLLDRLVVAGRCLFIYSTQVSQSTRWAGRDNACSQLLDGLVGGAGTVANM</sequence>
<gene>
    <name evidence="1" type="ORF">BaRGS_00010500</name>
</gene>
<dbReference type="EMBL" id="JACVVK020000052">
    <property type="protein sequence ID" value="KAK7498240.1"/>
    <property type="molecule type" value="Genomic_DNA"/>
</dbReference>
<evidence type="ECO:0000313" key="2">
    <source>
        <dbReference type="Proteomes" id="UP001519460"/>
    </source>
</evidence>
<proteinExistence type="predicted"/>
<organism evidence="1 2">
    <name type="scientific">Batillaria attramentaria</name>
    <dbReference type="NCBI Taxonomy" id="370345"/>
    <lineage>
        <taxon>Eukaryota</taxon>
        <taxon>Metazoa</taxon>
        <taxon>Spiralia</taxon>
        <taxon>Lophotrochozoa</taxon>
        <taxon>Mollusca</taxon>
        <taxon>Gastropoda</taxon>
        <taxon>Caenogastropoda</taxon>
        <taxon>Sorbeoconcha</taxon>
        <taxon>Cerithioidea</taxon>
        <taxon>Batillariidae</taxon>
        <taxon>Batillaria</taxon>
    </lineage>
</organism>
<comment type="caution">
    <text evidence="1">The sequence shown here is derived from an EMBL/GenBank/DDBJ whole genome shotgun (WGS) entry which is preliminary data.</text>
</comment>
<dbReference type="AlphaFoldDB" id="A0ABD0LFS4"/>
<protein>
    <submittedName>
        <fullName evidence="1">Uncharacterized protein</fullName>
    </submittedName>
</protein>
<reference evidence="1 2" key="1">
    <citation type="journal article" date="2023" name="Sci. Data">
        <title>Genome assembly of the Korean intertidal mud-creeper Batillaria attramentaria.</title>
        <authorList>
            <person name="Patra A.K."/>
            <person name="Ho P.T."/>
            <person name="Jun S."/>
            <person name="Lee S.J."/>
            <person name="Kim Y."/>
            <person name="Won Y.J."/>
        </authorList>
    </citation>
    <scope>NUCLEOTIDE SEQUENCE [LARGE SCALE GENOMIC DNA]</scope>
    <source>
        <strain evidence="1">Wonlab-2016</strain>
    </source>
</reference>
<accession>A0ABD0LFS4</accession>
<keyword evidence="2" id="KW-1185">Reference proteome</keyword>
<feature type="non-terminal residue" evidence="1">
    <location>
        <position position="63"/>
    </location>
</feature>
<dbReference type="Proteomes" id="UP001519460">
    <property type="component" value="Unassembled WGS sequence"/>
</dbReference>
<feature type="non-terminal residue" evidence="1">
    <location>
        <position position="1"/>
    </location>
</feature>
<evidence type="ECO:0000313" key="1">
    <source>
        <dbReference type="EMBL" id="KAK7498240.1"/>
    </source>
</evidence>